<dbReference type="FunFam" id="2.60.40.60:FF:000007">
    <property type="entry name" value="Protocadherin alpha 2"/>
    <property type="match status" value="1"/>
</dbReference>
<dbReference type="Pfam" id="PF00028">
    <property type="entry name" value="Cadherin"/>
    <property type="match status" value="4"/>
</dbReference>
<dbReference type="Pfam" id="PF08266">
    <property type="entry name" value="Cadherin_2"/>
    <property type="match status" value="1"/>
</dbReference>
<dbReference type="FunFam" id="2.60.40.60:FF:000020">
    <property type="entry name" value="Dachsous cadherin-related 1b"/>
    <property type="match status" value="3"/>
</dbReference>
<proteinExistence type="predicted"/>
<reference evidence="15 16" key="1">
    <citation type="submission" date="2019-01" db="EMBL/GenBank/DDBJ databases">
        <title>A draft genome assembly of the solar-powered sea slug Elysia chlorotica.</title>
        <authorList>
            <person name="Cai H."/>
            <person name="Li Q."/>
            <person name="Fang X."/>
            <person name="Li J."/>
            <person name="Curtis N.E."/>
            <person name="Altenburger A."/>
            <person name="Shibata T."/>
            <person name="Feng M."/>
            <person name="Maeda T."/>
            <person name="Schwartz J.A."/>
            <person name="Shigenobu S."/>
            <person name="Lundholm N."/>
            <person name="Nishiyama T."/>
            <person name="Yang H."/>
            <person name="Hasebe M."/>
            <person name="Li S."/>
            <person name="Pierce S.K."/>
            <person name="Wang J."/>
        </authorList>
    </citation>
    <scope>NUCLEOTIDE SEQUENCE [LARGE SCALE GENOMIC DNA]</scope>
    <source>
        <strain evidence="15">EC2010</strain>
        <tissue evidence="15">Whole organism of an adult</tissue>
    </source>
</reference>
<keyword evidence="10" id="KW-0325">Glycoprotein</keyword>
<dbReference type="PANTHER" id="PTHR24028">
    <property type="entry name" value="CADHERIN-87A"/>
    <property type="match status" value="1"/>
</dbReference>
<dbReference type="CDD" id="cd11304">
    <property type="entry name" value="Cadherin_repeat"/>
    <property type="match status" value="5"/>
</dbReference>
<feature type="domain" description="Cadherin" evidence="14">
    <location>
        <begin position="70"/>
        <end position="150"/>
    </location>
</feature>
<feature type="domain" description="Cadherin" evidence="14">
    <location>
        <begin position="151"/>
        <end position="261"/>
    </location>
</feature>
<keyword evidence="4 13" id="KW-0732">Signal</keyword>
<evidence type="ECO:0000256" key="1">
    <source>
        <dbReference type="ARBA" id="ARBA00004251"/>
    </source>
</evidence>
<dbReference type="GO" id="GO:0005886">
    <property type="term" value="C:plasma membrane"/>
    <property type="evidence" value="ECO:0007669"/>
    <property type="project" value="UniProtKB-SubCell"/>
</dbReference>
<evidence type="ECO:0000256" key="10">
    <source>
        <dbReference type="ARBA" id="ARBA00023180"/>
    </source>
</evidence>
<dbReference type="SUPFAM" id="SSF49313">
    <property type="entry name" value="Cadherin-like"/>
    <property type="match status" value="5"/>
</dbReference>
<evidence type="ECO:0000259" key="14">
    <source>
        <dbReference type="PROSITE" id="PS50268"/>
    </source>
</evidence>
<evidence type="ECO:0000256" key="8">
    <source>
        <dbReference type="ARBA" id="ARBA00022989"/>
    </source>
</evidence>
<comment type="subcellular location">
    <subcellularLocation>
        <location evidence="1">Cell membrane</location>
        <topology evidence="1">Single-pass type I membrane protein</topology>
    </subcellularLocation>
</comment>
<dbReference type="AlphaFoldDB" id="A0A433T1Z7"/>
<keyword evidence="3" id="KW-0812">Transmembrane</keyword>
<feature type="domain" description="Cadherin" evidence="14">
    <location>
        <begin position="480"/>
        <end position="592"/>
    </location>
</feature>
<dbReference type="OrthoDB" id="6252479at2759"/>
<dbReference type="Gene3D" id="2.60.40.60">
    <property type="entry name" value="Cadherins"/>
    <property type="match status" value="5"/>
</dbReference>
<evidence type="ECO:0000256" key="6">
    <source>
        <dbReference type="ARBA" id="ARBA00022837"/>
    </source>
</evidence>
<dbReference type="PROSITE" id="PS00232">
    <property type="entry name" value="CADHERIN_1"/>
    <property type="match status" value="4"/>
</dbReference>
<dbReference type="InterPro" id="IPR015919">
    <property type="entry name" value="Cadherin-like_sf"/>
</dbReference>
<dbReference type="PRINTS" id="PR00205">
    <property type="entry name" value="CADHERIN"/>
</dbReference>
<keyword evidence="16" id="KW-1185">Reference proteome</keyword>
<feature type="non-terminal residue" evidence="15">
    <location>
        <position position="595"/>
    </location>
</feature>
<dbReference type="InterPro" id="IPR050174">
    <property type="entry name" value="Protocadherin/Cadherin-CA"/>
</dbReference>
<evidence type="ECO:0000313" key="15">
    <source>
        <dbReference type="EMBL" id="RUS75579.1"/>
    </source>
</evidence>
<evidence type="ECO:0000256" key="4">
    <source>
        <dbReference type="ARBA" id="ARBA00022729"/>
    </source>
</evidence>
<dbReference type="EMBL" id="RQTK01000728">
    <property type="protein sequence ID" value="RUS75579.1"/>
    <property type="molecule type" value="Genomic_DNA"/>
</dbReference>
<dbReference type="STRING" id="188477.A0A433T1Z7"/>
<dbReference type="InterPro" id="IPR002126">
    <property type="entry name" value="Cadherin-like_dom"/>
</dbReference>
<dbReference type="SMART" id="SM00112">
    <property type="entry name" value="CA"/>
    <property type="match status" value="5"/>
</dbReference>
<feature type="signal peptide" evidence="13">
    <location>
        <begin position="1"/>
        <end position="28"/>
    </location>
</feature>
<feature type="region of interest" description="Disordered" evidence="12">
    <location>
        <begin position="473"/>
        <end position="506"/>
    </location>
</feature>
<evidence type="ECO:0000313" key="16">
    <source>
        <dbReference type="Proteomes" id="UP000271974"/>
    </source>
</evidence>
<sequence length="595" mass="64276">MDGSSTYQRSGLTLAALLLLTILCACQAQTITEIEFTTEEEQGEGHFIGNTADRSGLSVEFGDNFQLLLFSAITQGNDFVQYLSINPSSGVIVTKKNIDREAVCPKSDECSKKITIGVHRRSPGSASTELLRLLQVTIKILDINDEAPTFQNPVVQLTVSENVQPFKELYTSLAVDRDAKGPNSVVNYKLVPPTDDFSVTIRTMADGFAEMVITVRKMLNREVQASYQLQVVATDNGEPMQTGSVLIQVMVTDVNDNAPEFGRDNYTASVLENSDNGYPVVIVSATDSDDGENARLTYRLSSQAPAKVKDAFTVDGDTGEVFSRRKLDYETDHSYTFYVTATDHGSPPASASALVTVNVMDVNDNRPDIQVGYGSVLEEQAAGAMVMKVQATDPDDGENARVTYSLAGGDGQSQSGTLFTIDAASGVILTGGARLDREAKEVYTLRVVATDNGPVGLRMSATATATIRILDENDNSPRFSQQGFSTSITENRPARSPAGQVSASDGDVDQNARFEFSILAAPSGEGGGRDDGSFFTINSQTGLILSKQPFDREEKDQYKFSIKVADPAVQNYFDIANVTVTIDDDNDHAPRVLKP</sequence>
<dbReference type="GO" id="GO:0007156">
    <property type="term" value="P:homophilic cell adhesion via plasma membrane adhesion molecules"/>
    <property type="evidence" value="ECO:0007669"/>
    <property type="project" value="InterPro"/>
</dbReference>
<comment type="caution">
    <text evidence="15">The sequence shown here is derived from an EMBL/GenBank/DDBJ whole genome shotgun (WGS) entry which is preliminary data.</text>
</comment>
<organism evidence="15 16">
    <name type="scientific">Elysia chlorotica</name>
    <name type="common">Eastern emerald elysia</name>
    <name type="synonym">Sea slug</name>
    <dbReference type="NCBI Taxonomy" id="188477"/>
    <lineage>
        <taxon>Eukaryota</taxon>
        <taxon>Metazoa</taxon>
        <taxon>Spiralia</taxon>
        <taxon>Lophotrochozoa</taxon>
        <taxon>Mollusca</taxon>
        <taxon>Gastropoda</taxon>
        <taxon>Heterobranchia</taxon>
        <taxon>Euthyneura</taxon>
        <taxon>Panpulmonata</taxon>
        <taxon>Sacoglossa</taxon>
        <taxon>Placobranchoidea</taxon>
        <taxon>Plakobranchidae</taxon>
        <taxon>Elysia</taxon>
    </lineage>
</organism>
<evidence type="ECO:0000256" key="12">
    <source>
        <dbReference type="SAM" id="MobiDB-lite"/>
    </source>
</evidence>
<evidence type="ECO:0000256" key="9">
    <source>
        <dbReference type="ARBA" id="ARBA00023136"/>
    </source>
</evidence>
<feature type="chain" id="PRO_5019222934" description="Cadherin domain-containing protein" evidence="13">
    <location>
        <begin position="29"/>
        <end position="595"/>
    </location>
</feature>
<keyword evidence="7" id="KW-0130">Cell adhesion</keyword>
<keyword evidence="5" id="KW-0677">Repeat</keyword>
<feature type="compositionally biased region" description="Polar residues" evidence="12">
    <location>
        <begin position="476"/>
        <end position="490"/>
    </location>
</feature>
<evidence type="ECO:0000256" key="3">
    <source>
        <dbReference type="ARBA" id="ARBA00022692"/>
    </source>
</evidence>
<evidence type="ECO:0000256" key="7">
    <source>
        <dbReference type="ARBA" id="ARBA00022889"/>
    </source>
</evidence>
<keyword evidence="8" id="KW-1133">Transmembrane helix</keyword>
<evidence type="ECO:0000256" key="11">
    <source>
        <dbReference type="PROSITE-ProRule" id="PRU00043"/>
    </source>
</evidence>
<evidence type="ECO:0000256" key="13">
    <source>
        <dbReference type="SAM" id="SignalP"/>
    </source>
</evidence>
<dbReference type="PANTHER" id="PTHR24028:SF146">
    <property type="entry name" value="CADHERIN 96CB, ISOFORM D-RELATED"/>
    <property type="match status" value="1"/>
</dbReference>
<protein>
    <recommendedName>
        <fullName evidence="14">Cadherin domain-containing protein</fullName>
    </recommendedName>
</protein>
<feature type="domain" description="Cadherin" evidence="14">
    <location>
        <begin position="262"/>
        <end position="369"/>
    </location>
</feature>
<keyword evidence="2" id="KW-1003">Cell membrane</keyword>
<name>A0A433T1Z7_ELYCH</name>
<keyword evidence="6 11" id="KW-0106">Calcium</keyword>
<dbReference type="InterPro" id="IPR013164">
    <property type="entry name" value="Cadherin_N"/>
</dbReference>
<feature type="domain" description="Cadherin" evidence="14">
    <location>
        <begin position="375"/>
        <end position="479"/>
    </location>
</feature>
<evidence type="ECO:0000256" key="5">
    <source>
        <dbReference type="ARBA" id="ARBA00022737"/>
    </source>
</evidence>
<gene>
    <name evidence="15" type="ORF">EGW08_016659</name>
</gene>
<evidence type="ECO:0000256" key="2">
    <source>
        <dbReference type="ARBA" id="ARBA00022475"/>
    </source>
</evidence>
<accession>A0A433T1Z7</accession>
<dbReference type="GO" id="GO:0005509">
    <property type="term" value="F:calcium ion binding"/>
    <property type="evidence" value="ECO:0007669"/>
    <property type="project" value="UniProtKB-UniRule"/>
</dbReference>
<keyword evidence="9" id="KW-0472">Membrane</keyword>
<dbReference type="PROSITE" id="PS50268">
    <property type="entry name" value="CADHERIN_2"/>
    <property type="match status" value="5"/>
</dbReference>
<dbReference type="Proteomes" id="UP000271974">
    <property type="component" value="Unassembled WGS sequence"/>
</dbReference>
<dbReference type="InterPro" id="IPR020894">
    <property type="entry name" value="Cadherin_CS"/>
</dbReference>